<proteinExistence type="inferred from homology"/>
<evidence type="ECO:0000256" key="7">
    <source>
        <dbReference type="SAM" id="MobiDB-lite"/>
    </source>
</evidence>
<dbReference type="RefSeq" id="WP_171108047.1">
    <property type="nucleotide sequence ID" value="NZ_BMPT01000018.1"/>
</dbReference>
<dbReference type="EMBL" id="BMPT01000018">
    <property type="protein sequence ID" value="GGM38337.1"/>
    <property type="molecule type" value="Genomic_DNA"/>
</dbReference>
<dbReference type="PRINTS" id="PR00301">
    <property type="entry name" value="HEATSHOCK70"/>
</dbReference>
<accession>A0A8H9GLW5</accession>
<keyword evidence="2" id="KW-0597">Phosphoprotein</keyword>
<dbReference type="GO" id="GO:0005524">
    <property type="term" value="F:ATP binding"/>
    <property type="evidence" value="ECO:0007669"/>
    <property type="project" value="UniProtKB-KW"/>
</dbReference>
<evidence type="ECO:0000256" key="1">
    <source>
        <dbReference type="ARBA" id="ARBA00007381"/>
    </source>
</evidence>
<evidence type="ECO:0000256" key="4">
    <source>
        <dbReference type="ARBA" id="ARBA00022840"/>
    </source>
</evidence>
<dbReference type="InterPro" id="IPR043129">
    <property type="entry name" value="ATPase_NBD"/>
</dbReference>
<comment type="similarity">
    <text evidence="1">Belongs to the heat shock protein 70 family.</text>
</comment>
<organism evidence="8 9">
    <name type="scientific">Promicromonospora citrea</name>
    <dbReference type="NCBI Taxonomy" id="43677"/>
    <lineage>
        <taxon>Bacteria</taxon>
        <taxon>Bacillati</taxon>
        <taxon>Actinomycetota</taxon>
        <taxon>Actinomycetes</taxon>
        <taxon>Micrococcales</taxon>
        <taxon>Promicromonosporaceae</taxon>
        <taxon>Promicromonospora</taxon>
    </lineage>
</organism>
<dbReference type="PANTHER" id="PTHR19375">
    <property type="entry name" value="HEAT SHOCK PROTEIN 70KDA"/>
    <property type="match status" value="1"/>
</dbReference>
<name>A0A8H9GLW5_9MICO</name>
<dbReference type="Gene3D" id="3.30.420.40">
    <property type="match status" value="2"/>
</dbReference>
<keyword evidence="6" id="KW-0143">Chaperone</keyword>
<keyword evidence="3" id="KW-0547">Nucleotide-binding</keyword>
<gene>
    <name evidence="8" type="ORF">GCM10010102_37360</name>
</gene>
<dbReference type="PROSITE" id="PS00297">
    <property type="entry name" value="HSP70_1"/>
    <property type="match status" value="1"/>
</dbReference>
<dbReference type="Proteomes" id="UP000655589">
    <property type="component" value="Unassembled WGS sequence"/>
</dbReference>
<dbReference type="AlphaFoldDB" id="A0A8H9GLW5"/>
<keyword evidence="5" id="KW-0346">Stress response</keyword>
<keyword evidence="9" id="KW-1185">Reference proteome</keyword>
<dbReference type="Gene3D" id="2.60.34.10">
    <property type="entry name" value="Substrate Binding Domain Of DNAk, Chain A, domain 1"/>
    <property type="match status" value="1"/>
</dbReference>
<dbReference type="InterPro" id="IPR029047">
    <property type="entry name" value="HSP70_peptide-bd_sf"/>
</dbReference>
<feature type="compositionally biased region" description="Low complexity" evidence="7">
    <location>
        <begin position="813"/>
        <end position="832"/>
    </location>
</feature>
<feature type="region of interest" description="Disordered" evidence="7">
    <location>
        <begin position="813"/>
        <end position="838"/>
    </location>
</feature>
<dbReference type="InterPro" id="IPR013126">
    <property type="entry name" value="Hsp_70_fam"/>
</dbReference>
<protein>
    <recommendedName>
        <fullName evidence="10">Molecular chaperone DnaK</fullName>
    </recommendedName>
</protein>
<dbReference type="Gene3D" id="3.90.640.10">
    <property type="entry name" value="Actin, Chain A, domain 4"/>
    <property type="match status" value="1"/>
</dbReference>
<comment type="caution">
    <text evidence="8">The sequence shown here is derived from an EMBL/GenBank/DDBJ whole genome shotgun (WGS) entry which is preliminary data.</text>
</comment>
<evidence type="ECO:0000256" key="6">
    <source>
        <dbReference type="ARBA" id="ARBA00023186"/>
    </source>
</evidence>
<sequence>MRENVDFGIDLGTTNSAVAVMDGDRAGVLRDPANAEFTPSVVHVSRSGNVLVGSSVVAKAVTDPANTAAEFKLRMGRRDDTVLFEASGTTMSPEELSAQVLMSLRGNVSVALGEQLQAAVITVPAAFTMDQHAATMRAAELAGIRSATLLQEPTAAAWAYLSEQRTLPDKAFWLVYDFGGGTFDAAVVKIEQGEFSVVTHAGDNALGGKRIDWALVDEVLKPALHAADPSRPVVSRDNPRTVGALARLKSLAESIKIQLAARTEVLVEDDIEVDGVDVPFSCTVTRDQLDAVARELVAASVRHCRKALADARLGPSDVSRVLLVGGTSKMVLVRELLGELGIPLDHSQDPITVVARGAAYYAATVRRPRTDDHTPAGTVRLRLDVPAAGQDDDPLAGGRAELETVTDWTGWTVELRSTDASTGLAWSSGKVALESGGVFRTRLQTLSDGLHEFTVVLRDPTGTEVPTDSPTTTHRRLAAKGDGAARAVHTVGVGLANNEVQVLVAQGDELPSTGRAPDLRTSGPISHADGGVLRIPILEGNHERADRNRVVGVLDLRREDFTRDVPAGSEVEVELTIDASFGAQDGTAYFPLLDQEFPIHVDLGRSALPPVEELEEHRAALGRRYDDLRAQAAGLGPEAAAGLDRFDEHGYLAEADRLLRQAAVDPDAVATCHDFLLEVESALDEAEAGLDLPRLADEARSAKATASEIVSTFGTREQQAELSKAQSELDTALVDGDRVVIERRIDEVWAIAGGAIPHDARVRAQFAGLEESLAGDPRPEVGRLLTEGRLATVRGDVATLERVVAALRRYAPAGGPDVGPAATAQRPGVVGVERGRGR</sequence>
<keyword evidence="4" id="KW-0067">ATP-binding</keyword>
<dbReference type="Pfam" id="PF00012">
    <property type="entry name" value="HSP70"/>
    <property type="match status" value="1"/>
</dbReference>
<evidence type="ECO:0000313" key="9">
    <source>
        <dbReference type="Proteomes" id="UP000655589"/>
    </source>
</evidence>
<dbReference type="CDD" id="cd24029">
    <property type="entry name" value="ASKHA_NBD_HSP70_DnaK_HscA_HscC"/>
    <property type="match status" value="1"/>
</dbReference>
<evidence type="ECO:0000256" key="5">
    <source>
        <dbReference type="ARBA" id="ARBA00023016"/>
    </source>
</evidence>
<evidence type="ECO:0000313" key="8">
    <source>
        <dbReference type="EMBL" id="GGM38337.1"/>
    </source>
</evidence>
<reference evidence="8" key="1">
    <citation type="journal article" date="2014" name="Int. J. Syst. Evol. Microbiol.">
        <title>Complete genome sequence of Corynebacterium casei LMG S-19264T (=DSM 44701T), isolated from a smear-ripened cheese.</title>
        <authorList>
            <consortium name="US DOE Joint Genome Institute (JGI-PGF)"/>
            <person name="Walter F."/>
            <person name="Albersmeier A."/>
            <person name="Kalinowski J."/>
            <person name="Ruckert C."/>
        </authorList>
    </citation>
    <scope>NUCLEOTIDE SEQUENCE</scope>
    <source>
        <strain evidence="8">JCM 3051</strain>
    </source>
</reference>
<dbReference type="InterPro" id="IPR018181">
    <property type="entry name" value="Heat_shock_70_CS"/>
</dbReference>
<reference evidence="8" key="2">
    <citation type="submission" date="2020-09" db="EMBL/GenBank/DDBJ databases">
        <authorList>
            <person name="Sun Q."/>
            <person name="Ohkuma M."/>
        </authorList>
    </citation>
    <scope>NUCLEOTIDE SEQUENCE</scope>
    <source>
        <strain evidence="8">JCM 3051</strain>
    </source>
</reference>
<evidence type="ECO:0000256" key="3">
    <source>
        <dbReference type="ARBA" id="ARBA00022741"/>
    </source>
</evidence>
<dbReference type="SUPFAM" id="SSF53067">
    <property type="entry name" value="Actin-like ATPase domain"/>
    <property type="match status" value="2"/>
</dbReference>
<evidence type="ECO:0008006" key="10">
    <source>
        <dbReference type="Google" id="ProtNLM"/>
    </source>
</evidence>
<evidence type="ECO:0000256" key="2">
    <source>
        <dbReference type="ARBA" id="ARBA00022553"/>
    </source>
</evidence>
<dbReference type="GO" id="GO:0140662">
    <property type="term" value="F:ATP-dependent protein folding chaperone"/>
    <property type="evidence" value="ECO:0007669"/>
    <property type="project" value="InterPro"/>
</dbReference>